<evidence type="ECO:0000313" key="1">
    <source>
        <dbReference type="EMBL" id="NEK25046.1"/>
    </source>
</evidence>
<gene>
    <name evidence="1" type="ORF">GV827_22015</name>
</gene>
<dbReference type="EMBL" id="JAABNT010000034">
    <property type="protein sequence ID" value="NEK25046.1"/>
    <property type="molecule type" value="Genomic_DNA"/>
</dbReference>
<organism evidence="1 2">
    <name type="scientific">Sulfitobacter sediminilitoris</name>
    <dbReference type="NCBI Taxonomy" id="2698830"/>
    <lineage>
        <taxon>Bacteria</taxon>
        <taxon>Pseudomonadati</taxon>
        <taxon>Pseudomonadota</taxon>
        <taxon>Alphaproteobacteria</taxon>
        <taxon>Rhodobacterales</taxon>
        <taxon>Roseobacteraceae</taxon>
        <taxon>Sulfitobacter</taxon>
    </lineage>
</organism>
<evidence type="ECO:0008006" key="3">
    <source>
        <dbReference type="Google" id="ProtNLM"/>
    </source>
</evidence>
<protein>
    <recommendedName>
        <fullName evidence="3">MarR family transcriptional regulator</fullName>
    </recommendedName>
</protein>
<reference evidence="1 2" key="1">
    <citation type="submission" date="2020-01" db="EMBL/GenBank/DDBJ databases">
        <title>Sulfitobacter sediminilitoris sp. nov., isolated from a tidal flat.</title>
        <authorList>
            <person name="Park S."/>
            <person name="Yoon J.-H."/>
        </authorList>
    </citation>
    <scope>NUCLEOTIDE SEQUENCE [LARGE SCALE GENOMIC DNA]</scope>
    <source>
        <strain evidence="1 2">JBTF-M27</strain>
    </source>
</reference>
<evidence type="ECO:0000313" key="2">
    <source>
        <dbReference type="Proteomes" id="UP000468591"/>
    </source>
</evidence>
<dbReference type="Proteomes" id="UP000468591">
    <property type="component" value="Unassembled WGS sequence"/>
</dbReference>
<sequence>MMRKMEQDVGLGELSNAELDVLLAAHAVTKGLGEAITSEQIRRHDLASDIAPATYHRALRSLLARGLIDKANGYKTSRYVVPGDLPTT</sequence>
<accession>A0A6P0CJ25</accession>
<dbReference type="AlphaFoldDB" id="A0A6P0CJ25"/>
<keyword evidence="2" id="KW-1185">Reference proteome</keyword>
<comment type="caution">
    <text evidence="1">The sequence shown here is derived from an EMBL/GenBank/DDBJ whole genome shotgun (WGS) entry which is preliminary data.</text>
</comment>
<proteinExistence type="predicted"/>
<name>A0A6P0CJ25_9RHOB</name>